<dbReference type="Proteomes" id="UP000828390">
    <property type="component" value="Unassembled WGS sequence"/>
</dbReference>
<comment type="caution">
    <text evidence="2">The sequence shown here is derived from an EMBL/GenBank/DDBJ whole genome shotgun (WGS) entry which is preliminary data.</text>
</comment>
<accession>A0A9D4MVU0</accession>
<dbReference type="EMBL" id="JAIWYP010000001">
    <property type="protein sequence ID" value="KAH3884827.1"/>
    <property type="molecule type" value="Genomic_DNA"/>
</dbReference>
<feature type="region of interest" description="Disordered" evidence="1">
    <location>
        <begin position="43"/>
        <end position="92"/>
    </location>
</feature>
<feature type="compositionally biased region" description="Basic and acidic residues" evidence="1">
    <location>
        <begin position="67"/>
        <end position="76"/>
    </location>
</feature>
<evidence type="ECO:0000313" key="3">
    <source>
        <dbReference type="Proteomes" id="UP000828390"/>
    </source>
</evidence>
<protein>
    <submittedName>
        <fullName evidence="2">Uncharacterized protein</fullName>
    </submittedName>
</protein>
<reference evidence="2" key="1">
    <citation type="journal article" date="2019" name="bioRxiv">
        <title>The Genome of the Zebra Mussel, Dreissena polymorpha: A Resource for Invasive Species Research.</title>
        <authorList>
            <person name="McCartney M.A."/>
            <person name="Auch B."/>
            <person name="Kono T."/>
            <person name="Mallez S."/>
            <person name="Zhang Y."/>
            <person name="Obille A."/>
            <person name="Becker A."/>
            <person name="Abrahante J.E."/>
            <person name="Garbe J."/>
            <person name="Badalamenti J.P."/>
            <person name="Herman A."/>
            <person name="Mangelson H."/>
            <person name="Liachko I."/>
            <person name="Sullivan S."/>
            <person name="Sone E.D."/>
            <person name="Koren S."/>
            <person name="Silverstein K.A.T."/>
            <person name="Beckman K.B."/>
            <person name="Gohl D.M."/>
        </authorList>
    </citation>
    <scope>NUCLEOTIDE SEQUENCE</scope>
    <source>
        <strain evidence="2">Duluth1</strain>
        <tissue evidence="2">Whole animal</tissue>
    </source>
</reference>
<gene>
    <name evidence="2" type="ORF">DPMN_008812</name>
</gene>
<keyword evidence="3" id="KW-1185">Reference proteome</keyword>
<sequence length="126" mass="13558">MCCDTHDDVRDMTLHGTDIKLGMPMVADVTCYVLGLESKREADDIKPGKPIHQTREANVSDMSSAGKDIKPGKPMEADVSDMSSAGMDIKPGLPIHQTWEADAGKMSCSVTDIKPGKPMSVTCHVL</sequence>
<dbReference type="AlphaFoldDB" id="A0A9D4MVU0"/>
<name>A0A9D4MVU0_DREPO</name>
<evidence type="ECO:0000256" key="1">
    <source>
        <dbReference type="SAM" id="MobiDB-lite"/>
    </source>
</evidence>
<proteinExistence type="predicted"/>
<reference evidence="2" key="2">
    <citation type="submission" date="2020-11" db="EMBL/GenBank/DDBJ databases">
        <authorList>
            <person name="McCartney M.A."/>
            <person name="Auch B."/>
            <person name="Kono T."/>
            <person name="Mallez S."/>
            <person name="Becker A."/>
            <person name="Gohl D.M."/>
            <person name="Silverstein K.A.T."/>
            <person name="Koren S."/>
            <person name="Bechman K.B."/>
            <person name="Herman A."/>
            <person name="Abrahante J.E."/>
            <person name="Garbe J."/>
        </authorList>
    </citation>
    <scope>NUCLEOTIDE SEQUENCE</scope>
    <source>
        <strain evidence="2">Duluth1</strain>
        <tissue evidence="2">Whole animal</tissue>
    </source>
</reference>
<organism evidence="2 3">
    <name type="scientific">Dreissena polymorpha</name>
    <name type="common">Zebra mussel</name>
    <name type="synonym">Mytilus polymorpha</name>
    <dbReference type="NCBI Taxonomy" id="45954"/>
    <lineage>
        <taxon>Eukaryota</taxon>
        <taxon>Metazoa</taxon>
        <taxon>Spiralia</taxon>
        <taxon>Lophotrochozoa</taxon>
        <taxon>Mollusca</taxon>
        <taxon>Bivalvia</taxon>
        <taxon>Autobranchia</taxon>
        <taxon>Heteroconchia</taxon>
        <taxon>Euheterodonta</taxon>
        <taxon>Imparidentia</taxon>
        <taxon>Neoheterodontei</taxon>
        <taxon>Myida</taxon>
        <taxon>Dreissenoidea</taxon>
        <taxon>Dreissenidae</taxon>
        <taxon>Dreissena</taxon>
    </lineage>
</organism>
<evidence type="ECO:0000313" key="2">
    <source>
        <dbReference type="EMBL" id="KAH3884827.1"/>
    </source>
</evidence>